<evidence type="ECO:0000256" key="1">
    <source>
        <dbReference type="SAM" id="MobiDB-lite"/>
    </source>
</evidence>
<gene>
    <name evidence="3" type="ORF">RM590_07995</name>
</gene>
<dbReference type="InterPro" id="IPR035985">
    <property type="entry name" value="Ubiquitin-activating_enz"/>
</dbReference>
<feature type="region of interest" description="Disordered" evidence="1">
    <location>
        <begin position="333"/>
        <end position="354"/>
    </location>
</feature>
<sequence length="354" mass="36549">MHPMIKPSLRRSWRDKHTVRYGVTPAHSVLFGPLDSATESFLSLLDGTRPLPALRDAAAALGLGRGAADRLAAQLAAAGVLDDATAEREAAAQITERLRPDLASLSLLRPDPGDGLRRLTARRRARVQVRGAGRVGAAVATALAQAGVGAVEVVDGGRVEPEDLAPGGLRPEHAGQRRAAAMAGLVRACAPWRGKPREEPPEGLRLVIFAPRDGLTAYAPDPAPAEEVLAAGIPHLYAGVVEATGFVGPLVLPGATGCAGCLLRTRARSEPCWPVLVAQWRNARRPGVPACDGPLATAVAGLTACAALGFLDGSAPQGPASRMELALPGLSMSSTPVEPHPECPCGAAQATRPP</sequence>
<keyword evidence="3" id="KW-0548">Nucleotidyltransferase</keyword>
<evidence type="ECO:0000313" key="4">
    <source>
        <dbReference type="Proteomes" id="UP001183246"/>
    </source>
</evidence>
<evidence type="ECO:0000313" key="3">
    <source>
        <dbReference type="EMBL" id="MDT0342566.1"/>
    </source>
</evidence>
<feature type="domain" description="THIF-type NAD/FAD binding fold" evidence="2">
    <location>
        <begin position="123"/>
        <end position="345"/>
    </location>
</feature>
<dbReference type="EMBL" id="JAVREL010000003">
    <property type="protein sequence ID" value="MDT0342566.1"/>
    <property type="molecule type" value="Genomic_DNA"/>
</dbReference>
<reference evidence="4" key="1">
    <citation type="submission" date="2023-07" db="EMBL/GenBank/DDBJ databases">
        <title>30 novel species of actinomycetes from the DSMZ collection.</title>
        <authorList>
            <person name="Nouioui I."/>
        </authorList>
    </citation>
    <scope>NUCLEOTIDE SEQUENCE [LARGE SCALE GENOMIC DNA]</scope>
    <source>
        <strain evidence="4">DSM 44938</strain>
    </source>
</reference>
<dbReference type="Gene3D" id="3.40.50.720">
    <property type="entry name" value="NAD(P)-binding Rossmann-like Domain"/>
    <property type="match status" value="2"/>
</dbReference>
<protein>
    <submittedName>
        <fullName evidence="3">ThiF family adenylyltransferase</fullName>
    </submittedName>
</protein>
<dbReference type="Pfam" id="PF00899">
    <property type="entry name" value="ThiF"/>
    <property type="match status" value="1"/>
</dbReference>
<dbReference type="InterPro" id="IPR000594">
    <property type="entry name" value="ThiF_NAD_FAD-bd"/>
</dbReference>
<keyword evidence="3" id="KW-0808">Transferase</keyword>
<name>A0ABU2MLS6_9ACTN</name>
<dbReference type="RefSeq" id="WP_311703686.1">
    <property type="nucleotide sequence ID" value="NZ_JAVREL010000003.1"/>
</dbReference>
<keyword evidence="4" id="KW-1185">Reference proteome</keyword>
<dbReference type="SUPFAM" id="SSF69572">
    <property type="entry name" value="Activating enzymes of the ubiquitin-like proteins"/>
    <property type="match status" value="1"/>
</dbReference>
<organism evidence="3 4">
    <name type="scientific">Streptomyces litchfieldiae</name>
    <dbReference type="NCBI Taxonomy" id="3075543"/>
    <lineage>
        <taxon>Bacteria</taxon>
        <taxon>Bacillati</taxon>
        <taxon>Actinomycetota</taxon>
        <taxon>Actinomycetes</taxon>
        <taxon>Kitasatosporales</taxon>
        <taxon>Streptomycetaceae</taxon>
        <taxon>Streptomyces</taxon>
    </lineage>
</organism>
<dbReference type="Proteomes" id="UP001183246">
    <property type="component" value="Unassembled WGS sequence"/>
</dbReference>
<proteinExistence type="predicted"/>
<comment type="caution">
    <text evidence="3">The sequence shown here is derived from an EMBL/GenBank/DDBJ whole genome shotgun (WGS) entry which is preliminary data.</text>
</comment>
<accession>A0ABU2MLS6</accession>
<evidence type="ECO:0000259" key="2">
    <source>
        <dbReference type="Pfam" id="PF00899"/>
    </source>
</evidence>
<dbReference type="GO" id="GO:0016779">
    <property type="term" value="F:nucleotidyltransferase activity"/>
    <property type="evidence" value="ECO:0007669"/>
    <property type="project" value="UniProtKB-KW"/>
</dbReference>